<protein>
    <submittedName>
        <fullName evidence="1">UPF0271 protein</fullName>
    </submittedName>
</protein>
<dbReference type="EMBL" id="QOVM01000002">
    <property type="protein sequence ID" value="RXG23334.1"/>
    <property type="molecule type" value="Genomic_DNA"/>
</dbReference>
<dbReference type="PANTHER" id="PTHR30292:SF0">
    <property type="entry name" value="5-OXOPROLINASE SUBUNIT A"/>
    <property type="match status" value="1"/>
</dbReference>
<accession>A0A4Q0P9E4</accession>
<evidence type="ECO:0000313" key="2">
    <source>
        <dbReference type="Proteomes" id="UP000289238"/>
    </source>
</evidence>
<dbReference type="RefSeq" id="WP_128756872.1">
    <property type="nucleotide sequence ID" value="NZ_QOVM01000002.1"/>
</dbReference>
<organism evidence="1 2">
    <name type="scientific">Leeuwenhoekiella aequorea</name>
    <dbReference type="NCBI Taxonomy" id="283736"/>
    <lineage>
        <taxon>Bacteria</taxon>
        <taxon>Pseudomonadati</taxon>
        <taxon>Bacteroidota</taxon>
        <taxon>Flavobacteriia</taxon>
        <taxon>Flavobacteriales</taxon>
        <taxon>Flavobacteriaceae</taxon>
        <taxon>Leeuwenhoekiella</taxon>
    </lineage>
</organism>
<proteinExistence type="predicted"/>
<name>A0A4Q0P9E4_9FLAO</name>
<dbReference type="Gene3D" id="3.20.20.370">
    <property type="entry name" value="Glycoside hydrolase/deacetylase"/>
    <property type="match status" value="1"/>
</dbReference>
<dbReference type="CDD" id="cd10801">
    <property type="entry name" value="LamB_YcsF_like_1"/>
    <property type="match status" value="1"/>
</dbReference>
<keyword evidence="2" id="KW-1185">Reference proteome</keyword>
<sequence length="250" mass="28108">MTQQRQFIDLNCDLGEGVGNERELMPLISSCNLACGGHAGDLETINSVITLATKYNVEVGAHPSFPDRENFGRTAIKISFEELKNSILKQIDLVKESCHRFNIKLHHIKFHGALYNLSASNEDYAQFITRLIEEYYPEIPIYVPFNSAIGNLADGRVKLIYEGFADRNYEKDGSLVSRSKNDAVLTDLNRIFEHVFGMVNRNEIKTISDTILNVNIDTICVHGDTPKAVQILKDLNHNLLNSGIEIKALK</sequence>
<comment type="caution">
    <text evidence="1">The sequence shown here is derived from an EMBL/GenBank/DDBJ whole genome shotgun (WGS) entry which is preliminary data.</text>
</comment>
<dbReference type="InterPro" id="IPR005501">
    <property type="entry name" value="LamB/YcsF/PxpA-like"/>
</dbReference>
<evidence type="ECO:0000313" key="1">
    <source>
        <dbReference type="EMBL" id="RXG23334.1"/>
    </source>
</evidence>
<dbReference type="GO" id="GO:0005975">
    <property type="term" value="P:carbohydrate metabolic process"/>
    <property type="evidence" value="ECO:0007669"/>
    <property type="project" value="InterPro"/>
</dbReference>
<dbReference type="InterPro" id="IPR011330">
    <property type="entry name" value="Glyco_hydro/deAcase_b/a-brl"/>
</dbReference>
<dbReference type="NCBIfam" id="NF003816">
    <property type="entry name" value="PRK05406.1-5"/>
    <property type="match status" value="1"/>
</dbReference>
<dbReference type="PANTHER" id="PTHR30292">
    <property type="entry name" value="UNCHARACTERIZED PROTEIN YBGL-RELATED"/>
    <property type="match status" value="1"/>
</dbReference>
<dbReference type="AlphaFoldDB" id="A0A4Q0P9E4"/>
<reference evidence="1 2" key="1">
    <citation type="submission" date="2018-07" db="EMBL/GenBank/DDBJ databases">
        <title>Leeuwenhoekiella genomics.</title>
        <authorList>
            <person name="Tahon G."/>
            <person name="Willems A."/>
        </authorList>
    </citation>
    <scope>NUCLEOTIDE SEQUENCE [LARGE SCALE GENOMIC DNA]</scope>
    <source>
        <strain evidence="1 2">LMG 22550</strain>
    </source>
</reference>
<dbReference type="Proteomes" id="UP000289238">
    <property type="component" value="Unassembled WGS sequence"/>
</dbReference>
<dbReference type="NCBIfam" id="NF003814">
    <property type="entry name" value="PRK05406.1-3"/>
    <property type="match status" value="1"/>
</dbReference>
<gene>
    <name evidence="1" type="ORF">DSM00_947</name>
</gene>
<dbReference type="SUPFAM" id="SSF88713">
    <property type="entry name" value="Glycoside hydrolase/deacetylase"/>
    <property type="match status" value="1"/>
</dbReference>
<dbReference type="OrthoDB" id="9773478at2"/>
<dbReference type="Pfam" id="PF03746">
    <property type="entry name" value="LamB_YcsF"/>
    <property type="match status" value="1"/>
</dbReference>